<dbReference type="AlphaFoldDB" id="W5KL29"/>
<dbReference type="SUPFAM" id="SSF52058">
    <property type="entry name" value="L domain-like"/>
    <property type="match status" value="1"/>
</dbReference>
<dbReference type="Gene3D" id="1.20.1280.50">
    <property type="match status" value="1"/>
</dbReference>
<dbReference type="GeneTree" id="ENSGT00530000069038"/>
<reference evidence="2" key="3">
    <citation type="submission" date="2025-08" db="UniProtKB">
        <authorList>
            <consortium name="Ensembl"/>
        </authorList>
    </citation>
    <scope>IDENTIFICATION</scope>
</reference>
<dbReference type="SMART" id="SM00256">
    <property type="entry name" value="FBOX"/>
    <property type="match status" value="1"/>
</dbReference>
<dbReference type="STRING" id="7994.ENSAMXP00000008291"/>
<evidence type="ECO:0000313" key="3">
    <source>
        <dbReference type="Proteomes" id="UP000018467"/>
    </source>
</evidence>
<dbReference type="InterPro" id="IPR032675">
    <property type="entry name" value="LRR_dom_sf"/>
</dbReference>
<reference evidence="3" key="1">
    <citation type="submission" date="2013-03" db="EMBL/GenBank/DDBJ databases">
        <authorList>
            <person name="Jeffery W."/>
            <person name="Warren W."/>
            <person name="Wilson R.K."/>
        </authorList>
    </citation>
    <scope>NUCLEOTIDE SEQUENCE</scope>
    <source>
        <strain evidence="3">female</strain>
    </source>
</reference>
<dbReference type="InterPro" id="IPR001810">
    <property type="entry name" value="F-box_dom"/>
</dbReference>
<evidence type="ECO:0000259" key="1">
    <source>
        <dbReference type="PROSITE" id="PS50181"/>
    </source>
</evidence>
<dbReference type="Bgee" id="ENSAMXG00000008076">
    <property type="expression patterns" value="Expressed in testis and 10 other cell types or tissues"/>
</dbReference>
<dbReference type="eggNOG" id="ENOG502QTUN">
    <property type="taxonomic scope" value="Eukaryota"/>
</dbReference>
<organism evidence="2 3">
    <name type="scientific">Astyanax mexicanus</name>
    <name type="common">Blind cave fish</name>
    <name type="synonym">Astyanax fasciatus mexicanus</name>
    <dbReference type="NCBI Taxonomy" id="7994"/>
    <lineage>
        <taxon>Eukaryota</taxon>
        <taxon>Metazoa</taxon>
        <taxon>Chordata</taxon>
        <taxon>Craniata</taxon>
        <taxon>Vertebrata</taxon>
        <taxon>Euteleostomi</taxon>
        <taxon>Actinopterygii</taxon>
        <taxon>Neopterygii</taxon>
        <taxon>Teleostei</taxon>
        <taxon>Ostariophysi</taxon>
        <taxon>Characiformes</taxon>
        <taxon>Characoidei</taxon>
        <taxon>Acestrorhamphidae</taxon>
        <taxon>Acestrorhamphinae</taxon>
        <taxon>Astyanax</taxon>
    </lineage>
</organism>
<dbReference type="Ensembl" id="ENSAMXT00000008291.2">
    <property type="protein sequence ID" value="ENSAMXP00000008291.2"/>
    <property type="gene ID" value="ENSAMXG00000008076.2"/>
</dbReference>
<dbReference type="PROSITE" id="PS50181">
    <property type="entry name" value="FBOX"/>
    <property type="match status" value="1"/>
</dbReference>
<sequence length="402" mass="45412">MPEEVWVHVFGFLSSADKLSARSSCRFFRRLIDQPALWRNSTVYLEKPSSYRSHFWRTLGRRRTSSAVVLKGTKVREWTELARRLPWLVSLTLRACGNPKALEALAEFKKLQRLEIRLCRCPSLSNSLTALSQLTHLGFCEVSCAPGADITGAVSQLSNLTSFSYHEGNKLIPKAALHKLLRNLTNLKRLSLKLLTMQGSLPSDYLCPAKTNWQPTSLELLNYMDPVLSSGALQSFPCLTSLTVQYRDWASDSCPCHLKTWLSTLPVLSELSISGHPLGMYSDSVPGTVRSLSLKGVRTELRTVRDVAQQLPDLLFLHLDLYCHEKQNLIAEVPQLFPKVQTLEMHHNVPKTEFLQLAQMTHLKRLVVLDPYMDPSSALTDLTNKLHLLTNSRVRVIHSSEL</sequence>
<keyword evidence="3" id="KW-1185">Reference proteome</keyword>
<feature type="domain" description="F-box" evidence="1">
    <location>
        <begin position="1"/>
        <end position="41"/>
    </location>
</feature>
<dbReference type="InterPro" id="IPR036047">
    <property type="entry name" value="F-box-like_dom_sf"/>
</dbReference>
<dbReference type="InParanoid" id="W5KL29"/>
<dbReference type="Pfam" id="PF12937">
    <property type="entry name" value="F-box-like"/>
    <property type="match status" value="1"/>
</dbReference>
<dbReference type="Gene3D" id="3.80.10.10">
    <property type="entry name" value="Ribonuclease Inhibitor"/>
    <property type="match status" value="2"/>
</dbReference>
<name>W5KL29_ASTMX</name>
<proteinExistence type="predicted"/>
<accession>W5KL29</accession>
<dbReference type="Proteomes" id="UP000018467">
    <property type="component" value="Unassembled WGS sequence"/>
</dbReference>
<protein>
    <submittedName>
        <fullName evidence="2">Im:7136021</fullName>
    </submittedName>
</protein>
<dbReference type="SUPFAM" id="SSF81383">
    <property type="entry name" value="F-box domain"/>
    <property type="match status" value="1"/>
</dbReference>
<evidence type="ECO:0000313" key="2">
    <source>
        <dbReference type="Ensembl" id="ENSAMXP00000008291.2"/>
    </source>
</evidence>
<dbReference type="HOGENOM" id="CLU_052184_0_0_1"/>
<reference evidence="3" key="2">
    <citation type="journal article" date="2014" name="Nat. Commun.">
        <title>The cavefish genome reveals candidate genes for eye loss.</title>
        <authorList>
            <person name="McGaugh S.E."/>
            <person name="Gross J.B."/>
            <person name="Aken B."/>
            <person name="Blin M."/>
            <person name="Borowsky R."/>
            <person name="Chalopin D."/>
            <person name="Hinaux H."/>
            <person name="Jeffery W.R."/>
            <person name="Keene A."/>
            <person name="Ma L."/>
            <person name="Minx P."/>
            <person name="Murphy D."/>
            <person name="O'Quin K.E."/>
            <person name="Retaux S."/>
            <person name="Rohner N."/>
            <person name="Searle S.M."/>
            <person name="Stahl B.A."/>
            <person name="Tabin C."/>
            <person name="Volff J.N."/>
            <person name="Yoshizawa M."/>
            <person name="Warren W.C."/>
        </authorList>
    </citation>
    <scope>NUCLEOTIDE SEQUENCE [LARGE SCALE GENOMIC DNA]</scope>
    <source>
        <strain evidence="3">female</strain>
    </source>
</reference>
<reference evidence="2" key="4">
    <citation type="submission" date="2025-09" db="UniProtKB">
        <authorList>
            <consortium name="Ensembl"/>
        </authorList>
    </citation>
    <scope>IDENTIFICATION</scope>
</reference>